<evidence type="ECO:0000313" key="4">
    <source>
        <dbReference type="Proteomes" id="UP000236724"/>
    </source>
</evidence>
<evidence type="ECO:0000259" key="2">
    <source>
        <dbReference type="Pfam" id="PF13439"/>
    </source>
</evidence>
<dbReference type="OrthoDB" id="4611853at2"/>
<keyword evidence="3" id="KW-0808">Transferase</keyword>
<dbReference type="GO" id="GO:1901135">
    <property type="term" value="P:carbohydrate derivative metabolic process"/>
    <property type="evidence" value="ECO:0007669"/>
    <property type="project" value="UniProtKB-ARBA"/>
</dbReference>
<gene>
    <name evidence="3" type="primary">kanE_1</name>
    <name evidence="3" type="ORF">MBHS_00191</name>
</gene>
<dbReference type="CDD" id="cd03801">
    <property type="entry name" value="GT4_PimA-like"/>
    <property type="match status" value="1"/>
</dbReference>
<keyword evidence="4" id="KW-1185">Reference proteome</keyword>
<reference evidence="3 4" key="1">
    <citation type="submission" date="2016-10" db="EMBL/GenBank/DDBJ databases">
        <authorList>
            <person name="de Groot N.N."/>
        </authorList>
    </citation>
    <scope>NUCLEOTIDE SEQUENCE [LARGE SCALE GENOMIC DNA]</scope>
    <source>
        <strain evidence="3">MBHS1</strain>
    </source>
</reference>
<proteinExistence type="predicted"/>
<protein>
    <submittedName>
        <fullName evidence="3">Alpha-D-kanosaminyltransferase</fullName>
        <ecNumber evidence="3">2.4.1.301</ecNumber>
    </submittedName>
</protein>
<dbReference type="Pfam" id="PF00534">
    <property type="entry name" value="Glycos_transf_1"/>
    <property type="match status" value="1"/>
</dbReference>
<dbReference type="EC" id="2.4.1.301" evidence="3"/>
<dbReference type="Proteomes" id="UP000236724">
    <property type="component" value="Unassembled WGS sequence"/>
</dbReference>
<dbReference type="InterPro" id="IPR001296">
    <property type="entry name" value="Glyco_trans_1"/>
</dbReference>
<dbReference type="GO" id="GO:0016757">
    <property type="term" value="F:glycosyltransferase activity"/>
    <property type="evidence" value="ECO:0007669"/>
    <property type="project" value="UniProtKB-KW"/>
</dbReference>
<sequence>MPKKKTILAYLTSDFPVLSHTFISREVKGLEKLGYSIRHLSIHRPAAEEISKEDEVFKGKVFYIFPLKKWDFIWTHIRFLLRMPLRYLYYFFYIISRPDTRLHDRIRTVYHFAEAVYLAAEVERQGITHIHAHFYHNNATIALLVAKLLGISYSITAHGSALLIERVLIKEKTESAQFILCISQYNKNFILKHYPQYADKVFVVHCGLNPQQFLPAPPPANDKLTLLAIGRFVPVKAYADLLKACFLLKQQGLDFRCVLIGDGPESEKLQQLIADYQLQDVIEMPGIVLQEKIQAYFEQADIFVLSSISEGIPVVLMEAMSKQVPVVATHITGIPELVEDGVSGYLPPPANPEAFAAAIQKLATDAALRQRMGQAGRNKILAEFDIEKNILERKAIYDRYLT</sequence>
<dbReference type="PANTHER" id="PTHR12526">
    <property type="entry name" value="GLYCOSYLTRANSFERASE"/>
    <property type="match status" value="1"/>
</dbReference>
<dbReference type="Gene3D" id="3.40.50.2000">
    <property type="entry name" value="Glycogen Phosphorylase B"/>
    <property type="match status" value="2"/>
</dbReference>
<dbReference type="SUPFAM" id="SSF53756">
    <property type="entry name" value="UDP-Glycosyltransferase/glycogen phosphorylase"/>
    <property type="match status" value="1"/>
</dbReference>
<dbReference type="AlphaFoldDB" id="A0A1H6F5T1"/>
<evidence type="ECO:0000313" key="3">
    <source>
        <dbReference type="EMBL" id="SEH04345.1"/>
    </source>
</evidence>
<dbReference type="InterPro" id="IPR028098">
    <property type="entry name" value="Glyco_trans_4-like_N"/>
</dbReference>
<dbReference type="EMBL" id="FMSV02000046">
    <property type="protein sequence ID" value="SEH04345.1"/>
    <property type="molecule type" value="Genomic_DNA"/>
</dbReference>
<dbReference type="RefSeq" id="WP_103918420.1">
    <property type="nucleotide sequence ID" value="NZ_FMSV02000046.1"/>
</dbReference>
<dbReference type="PANTHER" id="PTHR12526:SF630">
    <property type="entry name" value="GLYCOSYLTRANSFERASE"/>
    <property type="match status" value="1"/>
</dbReference>
<evidence type="ECO:0000259" key="1">
    <source>
        <dbReference type="Pfam" id="PF00534"/>
    </source>
</evidence>
<accession>A0A1H6F5T1</accession>
<feature type="domain" description="Glycosyl transferase family 1" evidence="1">
    <location>
        <begin position="219"/>
        <end position="378"/>
    </location>
</feature>
<dbReference type="Pfam" id="PF13439">
    <property type="entry name" value="Glyco_transf_4"/>
    <property type="match status" value="1"/>
</dbReference>
<organism evidence="3 4">
    <name type="scientific">Candidatus Venteria ishoeyi</name>
    <dbReference type="NCBI Taxonomy" id="1899563"/>
    <lineage>
        <taxon>Bacteria</taxon>
        <taxon>Pseudomonadati</taxon>
        <taxon>Pseudomonadota</taxon>
        <taxon>Gammaproteobacteria</taxon>
        <taxon>Thiotrichales</taxon>
        <taxon>Thiotrichaceae</taxon>
        <taxon>Venteria</taxon>
    </lineage>
</organism>
<name>A0A1H6F5T1_9GAMM</name>
<keyword evidence="3" id="KW-0328">Glycosyltransferase</keyword>
<feature type="domain" description="Glycosyltransferase subfamily 4-like N-terminal" evidence="2">
    <location>
        <begin position="106"/>
        <end position="211"/>
    </location>
</feature>